<feature type="compositionally biased region" description="Basic and acidic residues" evidence="1">
    <location>
        <begin position="38"/>
        <end position="47"/>
    </location>
</feature>
<accession>A0A5N6NQG2</accession>
<sequence>MFRINVGNRTRAKSDRRNRKQENGPVAVRQGPLAKGLAVREEKRESRLSNSSAVREDHSDLPRRHWNSRKVLGTIKKLGATINPLDLHHQKLFNSNPSC</sequence>
<dbReference type="EMBL" id="SZYD01000010">
    <property type="protein sequence ID" value="KAD4982502.1"/>
    <property type="molecule type" value="Genomic_DNA"/>
</dbReference>
<feature type="compositionally biased region" description="Basic residues" evidence="1">
    <location>
        <begin position="10"/>
        <end position="19"/>
    </location>
</feature>
<evidence type="ECO:0000313" key="3">
    <source>
        <dbReference type="Proteomes" id="UP000326396"/>
    </source>
</evidence>
<name>A0A5N6NQG2_9ASTR</name>
<evidence type="ECO:0000256" key="1">
    <source>
        <dbReference type="SAM" id="MobiDB-lite"/>
    </source>
</evidence>
<comment type="caution">
    <text evidence="2">The sequence shown here is derived from an EMBL/GenBank/DDBJ whole genome shotgun (WGS) entry which is preliminary data.</text>
</comment>
<dbReference type="Proteomes" id="UP000326396">
    <property type="component" value="Linkage Group LG18"/>
</dbReference>
<reference evidence="2 3" key="1">
    <citation type="submission" date="2019-05" db="EMBL/GenBank/DDBJ databases">
        <title>Mikania micrantha, genome provides insights into the molecular mechanism of rapid growth.</title>
        <authorList>
            <person name="Liu B."/>
        </authorList>
    </citation>
    <scope>NUCLEOTIDE SEQUENCE [LARGE SCALE GENOMIC DNA]</scope>
    <source>
        <strain evidence="2">NLD-2019</strain>
        <tissue evidence="2">Leaf</tissue>
    </source>
</reference>
<gene>
    <name evidence="2" type="ORF">E3N88_19173</name>
</gene>
<keyword evidence="3" id="KW-1185">Reference proteome</keyword>
<feature type="region of interest" description="Disordered" evidence="1">
    <location>
        <begin position="1"/>
        <end position="61"/>
    </location>
</feature>
<proteinExistence type="predicted"/>
<organism evidence="2 3">
    <name type="scientific">Mikania micrantha</name>
    <name type="common">bitter vine</name>
    <dbReference type="NCBI Taxonomy" id="192012"/>
    <lineage>
        <taxon>Eukaryota</taxon>
        <taxon>Viridiplantae</taxon>
        <taxon>Streptophyta</taxon>
        <taxon>Embryophyta</taxon>
        <taxon>Tracheophyta</taxon>
        <taxon>Spermatophyta</taxon>
        <taxon>Magnoliopsida</taxon>
        <taxon>eudicotyledons</taxon>
        <taxon>Gunneridae</taxon>
        <taxon>Pentapetalae</taxon>
        <taxon>asterids</taxon>
        <taxon>campanulids</taxon>
        <taxon>Asterales</taxon>
        <taxon>Asteraceae</taxon>
        <taxon>Asteroideae</taxon>
        <taxon>Heliantheae alliance</taxon>
        <taxon>Eupatorieae</taxon>
        <taxon>Mikania</taxon>
    </lineage>
</organism>
<protein>
    <submittedName>
        <fullName evidence="2">Uncharacterized protein</fullName>
    </submittedName>
</protein>
<dbReference type="AlphaFoldDB" id="A0A5N6NQG2"/>
<evidence type="ECO:0000313" key="2">
    <source>
        <dbReference type="EMBL" id="KAD4982502.1"/>
    </source>
</evidence>